<dbReference type="AlphaFoldDB" id="A0A017RV93"/>
<dbReference type="Pfam" id="PF02597">
    <property type="entry name" value="ThiS"/>
    <property type="match status" value="1"/>
</dbReference>
<evidence type="ECO:0000313" key="2">
    <source>
        <dbReference type="Proteomes" id="UP000019681"/>
    </source>
</evidence>
<dbReference type="InterPro" id="IPR012675">
    <property type="entry name" value="Beta-grasp_dom_sf"/>
</dbReference>
<dbReference type="EMBL" id="AZQP01000023">
    <property type="protein sequence ID" value="EYE88344.1"/>
    <property type="molecule type" value="Genomic_DNA"/>
</dbReference>
<comment type="caution">
    <text evidence="1">The sequence shown here is derived from an EMBL/GenBank/DDBJ whole genome shotgun (WGS) entry which is preliminary data.</text>
</comment>
<dbReference type="STRING" id="1403537.Q428_08530"/>
<dbReference type="Gene3D" id="3.10.20.30">
    <property type="match status" value="1"/>
</dbReference>
<accession>A0A017RV93</accession>
<sequence length="74" mass="8236">MIKITVKAFSFLEKFITETTLTLPEGVSCEDVLRRLNIPKKDVFVCIVNGSNVPFNTKLKDNDSLSLLPHLEGG</sequence>
<gene>
    <name evidence="1" type="ORF">Q428_08530</name>
</gene>
<dbReference type="OrthoDB" id="9801945at2"/>
<keyword evidence="2" id="KW-1185">Reference proteome</keyword>
<protein>
    <submittedName>
        <fullName evidence="1">Uncharacterized protein</fullName>
    </submittedName>
</protein>
<dbReference type="RefSeq" id="WP_035379908.1">
    <property type="nucleotide sequence ID" value="NZ_AZQP01000023.1"/>
</dbReference>
<dbReference type="Proteomes" id="UP000019681">
    <property type="component" value="Unassembled WGS sequence"/>
</dbReference>
<organism evidence="1 2">
    <name type="scientific">Fervidicella metallireducens AeB</name>
    <dbReference type="NCBI Taxonomy" id="1403537"/>
    <lineage>
        <taxon>Bacteria</taxon>
        <taxon>Bacillati</taxon>
        <taxon>Bacillota</taxon>
        <taxon>Clostridia</taxon>
        <taxon>Eubacteriales</taxon>
        <taxon>Clostridiaceae</taxon>
        <taxon>Fervidicella</taxon>
    </lineage>
</organism>
<proteinExistence type="predicted"/>
<dbReference type="InterPro" id="IPR003749">
    <property type="entry name" value="ThiS/MoaD-like"/>
</dbReference>
<dbReference type="InterPro" id="IPR016155">
    <property type="entry name" value="Mopterin_synth/thiamin_S_b"/>
</dbReference>
<evidence type="ECO:0000313" key="1">
    <source>
        <dbReference type="EMBL" id="EYE88344.1"/>
    </source>
</evidence>
<dbReference type="SUPFAM" id="SSF54285">
    <property type="entry name" value="MoaD/ThiS"/>
    <property type="match status" value="1"/>
</dbReference>
<name>A0A017RV93_9CLOT</name>
<reference evidence="1 2" key="1">
    <citation type="journal article" date="2014" name="Genome Announc.">
        <title>Draft Genome Sequence of Fervidicella metallireducens Strain AeBT, an Iron-Reducing Thermoanaerobe from the Great Artesian Basin.</title>
        <authorList>
            <person name="Patel B.K."/>
        </authorList>
    </citation>
    <scope>NUCLEOTIDE SEQUENCE [LARGE SCALE GENOMIC DNA]</scope>
    <source>
        <strain evidence="1 2">AeB</strain>
    </source>
</reference>